<dbReference type="EMBL" id="CAXJIO010000017">
    <property type="protein sequence ID" value="CAL2104527.1"/>
    <property type="molecule type" value="Genomic_DNA"/>
</dbReference>
<evidence type="ECO:0000313" key="6">
    <source>
        <dbReference type="Proteomes" id="UP001497527"/>
    </source>
</evidence>
<evidence type="ECO:0000313" key="5">
    <source>
        <dbReference type="EMBL" id="CAL2104527.1"/>
    </source>
</evidence>
<evidence type="ECO:0000256" key="2">
    <source>
        <dbReference type="HAMAP-Rule" id="MF_01867"/>
    </source>
</evidence>
<feature type="domain" description="Bacillithiol biosynthesis BshC C-terminal coiled-coil" evidence="4">
    <location>
        <begin position="375"/>
        <end position="530"/>
    </location>
</feature>
<feature type="coiled-coil region" evidence="2">
    <location>
        <begin position="447"/>
        <end position="485"/>
    </location>
</feature>
<dbReference type="Pfam" id="PF10079">
    <property type="entry name" value="Rossmann-like_BshC"/>
    <property type="match status" value="1"/>
</dbReference>
<dbReference type="Pfam" id="PF24850">
    <property type="entry name" value="CC_BshC"/>
    <property type="match status" value="1"/>
</dbReference>
<keyword evidence="6" id="KW-1185">Reference proteome</keyword>
<feature type="domain" description="Bacillithiol biosynthesis BshC N-terminal Rossmann-like" evidence="3">
    <location>
        <begin position="1"/>
        <end position="372"/>
    </location>
</feature>
<gene>
    <name evidence="2 5" type="primary">bshC</name>
    <name evidence="5" type="ORF">T190423A01A_80064</name>
</gene>
<comment type="similarity">
    <text evidence="2">Belongs to the BshC family.</text>
</comment>
<dbReference type="NCBIfam" id="TIGR03998">
    <property type="entry name" value="thiol_BshC"/>
    <property type="match status" value="1"/>
</dbReference>
<dbReference type="GO" id="GO:0016874">
    <property type="term" value="F:ligase activity"/>
    <property type="evidence" value="ECO:0007669"/>
    <property type="project" value="UniProtKB-KW"/>
</dbReference>
<evidence type="ECO:0000259" key="3">
    <source>
        <dbReference type="Pfam" id="PF10079"/>
    </source>
</evidence>
<keyword evidence="2" id="KW-0175">Coiled coil</keyword>
<reference evidence="5 6" key="1">
    <citation type="submission" date="2024-05" db="EMBL/GenBank/DDBJ databases">
        <authorList>
            <person name="Duchaud E."/>
        </authorList>
    </citation>
    <scope>NUCLEOTIDE SEQUENCE [LARGE SCALE GENOMIC DNA]</scope>
    <source>
        <strain evidence="5">Ena-SAMPLE-TAB-13-05-2024-13:56:06:370-140308</strain>
    </source>
</reference>
<dbReference type="InterPro" id="IPR055399">
    <property type="entry name" value="CC_BshC"/>
</dbReference>
<evidence type="ECO:0000256" key="1">
    <source>
        <dbReference type="ARBA" id="ARBA00022598"/>
    </source>
</evidence>
<evidence type="ECO:0000259" key="4">
    <source>
        <dbReference type="Pfam" id="PF24850"/>
    </source>
</evidence>
<comment type="caution">
    <text evidence="5">The sequence shown here is derived from an EMBL/GenBank/DDBJ whole genome shotgun (WGS) entry which is preliminary data.</text>
</comment>
<sequence length="530" mass="61865">MEVKQLPFKETGFFSKTMIDYLEQSSKLGPFYNEFPNLEGFKKQLSNKETSFTKETREVLVASLEKQYKDFQTTDLTQENIQLLKKSNTFTITTGHQLNLFTGPLYFLYKIVSVINLCEELRIQFPDKNFVPVYWMATEDHDFDEINYFNFKGKKVQWNSEQTGGVGRFSTEGLQEVLEVFSDHLGTSKNATYLKELFSKAYIAHNNLADATRFIANELFGTYGLVVIDADDRELKRQFIPFVKRELVEQISFKAVSETIEEFGKDYKVQVNPREINLFYLTDSLRERIILENGVYKVNNTDIQWTKEALIEEVENAPEHFSPNVIMRPLYQEVILPNLCYIGGGGEMAYWLELKKYFETVAIPFPILLLRNSVQVISEKQSKKLEKLQVSTKELFLKQNDLLAKKVLENTEVTVDFTNQKKFLQDQFDNLREVAVQTDVSFVGAVNAQEKKQLKGLENLEKRLLRAEKRKQQDLVTRITEIQNEMLPNQSLEERQRNFSEYYLEYGARFITVLKDNLQPLQLEFTILTL</sequence>
<name>A0ABM9PGB4_9FLAO</name>
<dbReference type="HAMAP" id="MF_01867">
    <property type="entry name" value="BshC"/>
    <property type="match status" value="1"/>
</dbReference>
<dbReference type="RefSeq" id="WP_348718874.1">
    <property type="nucleotide sequence ID" value="NZ_CAXJIO010000017.1"/>
</dbReference>
<organism evidence="5 6">
    <name type="scientific">Tenacibaculum polynesiense</name>
    <dbReference type="NCBI Taxonomy" id="3137857"/>
    <lineage>
        <taxon>Bacteria</taxon>
        <taxon>Pseudomonadati</taxon>
        <taxon>Bacteroidota</taxon>
        <taxon>Flavobacteriia</taxon>
        <taxon>Flavobacteriales</taxon>
        <taxon>Flavobacteriaceae</taxon>
        <taxon>Tenacibaculum</taxon>
    </lineage>
</organism>
<dbReference type="PIRSF" id="PIRSF012535">
    <property type="entry name" value="UCP012535"/>
    <property type="match status" value="1"/>
</dbReference>
<proteinExistence type="inferred from homology"/>
<dbReference type="InterPro" id="IPR055398">
    <property type="entry name" value="Rossmann-like_BshC"/>
</dbReference>
<protein>
    <recommendedName>
        <fullName evidence="2">Putative cysteine ligase BshC</fullName>
        <ecNumber evidence="2">6.-.-.-</ecNumber>
    </recommendedName>
</protein>
<keyword evidence="1 2" id="KW-0436">Ligase</keyword>
<dbReference type="InterPro" id="IPR011199">
    <property type="entry name" value="Bacillithiol_biosynth_BshC"/>
</dbReference>
<dbReference type="EC" id="6.-.-.-" evidence="2"/>
<accession>A0ABM9PGB4</accession>
<dbReference type="Proteomes" id="UP001497527">
    <property type="component" value="Unassembled WGS sequence"/>
</dbReference>